<dbReference type="InterPro" id="IPR001128">
    <property type="entry name" value="Cyt_P450"/>
</dbReference>
<dbReference type="PRINTS" id="PR00359">
    <property type="entry name" value="BP450"/>
</dbReference>
<dbReference type="RefSeq" id="WP_254570232.1">
    <property type="nucleotide sequence ID" value="NZ_CP098502.1"/>
</dbReference>
<dbReference type="PANTHER" id="PTHR46696">
    <property type="entry name" value="P450, PUTATIVE (EUROFUNG)-RELATED"/>
    <property type="match status" value="1"/>
</dbReference>
<dbReference type="PANTHER" id="PTHR46696:SF4">
    <property type="entry name" value="BIOTIN BIOSYNTHESIS CYTOCHROME P450"/>
    <property type="match status" value="1"/>
</dbReference>
<dbReference type="SUPFAM" id="SSF48264">
    <property type="entry name" value="Cytochrome P450"/>
    <property type="match status" value="1"/>
</dbReference>
<dbReference type="CDD" id="cd11033">
    <property type="entry name" value="CYP142-like"/>
    <property type="match status" value="1"/>
</dbReference>
<comment type="similarity">
    <text evidence="1">Belongs to the cytochrome P450 family.</text>
</comment>
<keyword evidence="3" id="KW-1185">Reference proteome</keyword>
<evidence type="ECO:0000313" key="3">
    <source>
        <dbReference type="Proteomes" id="UP001056035"/>
    </source>
</evidence>
<evidence type="ECO:0000313" key="2">
    <source>
        <dbReference type="EMBL" id="UTI63507.1"/>
    </source>
</evidence>
<proteinExistence type="inferred from homology"/>
<dbReference type="EMBL" id="CP098502">
    <property type="protein sequence ID" value="UTI63507.1"/>
    <property type="molecule type" value="Genomic_DNA"/>
</dbReference>
<dbReference type="PRINTS" id="PR00385">
    <property type="entry name" value="P450"/>
</dbReference>
<name>A0ABY5DRZ6_9ACTN</name>
<dbReference type="InterPro" id="IPR036396">
    <property type="entry name" value="Cyt_P450_sf"/>
</dbReference>
<dbReference type="Gene3D" id="1.10.630.10">
    <property type="entry name" value="Cytochrome P450"/>
    <property type="match status" value="1"/>
</dbReference>
<organism evidence="2 3">
    <name type="scientific">Paraconexibacter antarcticus</name>
    <dbReference type="NCBI Taxonomy" id="2949664"/>
    <lineage>
        <taxon>Bacteria</taxon>
        <taxon>Bacillati</taxon>
        <taxon>Actinomycetota</taxon>
        <taxon>Thermoleophilia</taxon>
        <taxon>Solirubrobacterales</taxon>
        <taxon>Paraconexibacteraceae</taxon>
        <taxon>Paraconexibacter</taxon>
    </lineage>
</organism>
<accession>A0ABY5DRZ6</accession>
<reference evidence="2 3" key="1">
    <citation type="submission" date="2022-06" db="EMBL/GenBank/DDBJ databases">
        <title>Paraconexibacter antarcticus.</title>
        <authorList>
            <person name="Kim C.S."/>
        </authorList>
    </citation>
    <scope>NUCLEOTIDE SEQUENCE [LARGE SCALE GENOMIC DNA]</scope>
    <source>
        <strain evidence="2 3">02-257</strain>
    </source>
</reference>
<dbReference type="Pfam" id="PF00067">
    <property type="entry name" value="p450"/>
    <property type="match status" value="1"/>
</dbReference>
<dbReference type="InterPro" id="IPR002397">
    <property type="entry name" value="Cyt_P450_B"/>
</dbReference>
<evidence type="ECO:0000256" key="1">
    <source>
        <dbReference type="ARBA" id="ARBA00010617"/>
    </source>
</evidence>
<protein>
    <submittedName>
        <fullName evidence="2">Cytochrome P450</fullName>
    </submittedName>
</protein>
<sequence length="413" mass="45673">MSSAVSPQQVDLEQVDLTDASWFADGPPHELFARLRTEDPIHRNPLPDGTHCWSVTRHADVSAISRDTATFSSYEAGIFLHPDQVLPLTLARNLLLYMDPPQHTKYRLILQKAFTPNTVKALEDAIRTRVTKTIDKVIEAGACDFVDDIAIPVPLGVLTELMGVPEEDLPQFLEWTEGIEEAQRSPEPDAASEVFVQMAGYLHAQIERQMAEGNEESLVMKLRAAEVEGEKLTDPEILVFFGLLAFAGNDTTRNTTATGMHTLLEHPGTLEALSADPSLVPAAVEEILRYTSVVQWFNRTATKDTELAGRPIAKGDRVLLWYTSASRDEDLFEDPQTFDIHRAKPDHKAFGGGGRHFCLGAGLARAELRILFEELSRRMPDLKLAGAVERLPSSWANGLVKMPVTFTPGPKEG</sequence>
<dbReference type="Proteomes" id="UP001056035">
    <property type="component" value="Chromosome"/>
</dbReference>
<gene>
    <name evidence="2" type="ORF">NBH00_19435</name>
</gene>